<dbReference type="Pfam" id="PF21788">
    <property type="entry name" value="TNP-like_GBD"/>
    <property type="match status" value="1"/>
</dbReference>
<proteinExistence type="predicted"/>
<dbReference type="InterPro" id="IPR048366">
    <property type="entry name" value="TNP-like_GBD"/>
</dbReference>
<dbReference type="AlphaFoldDB" id="A0A0K2UD24"/>
<evidence type="ECO:0000259" key="1">
    <source>
        <dbReference type="Pfam" id="PF21788"/>
    </source>
</evidence>
<protein>
    <submittedName>
        <fullName evidence="2">Putative LOC100205425 [Hydra vulgaris]</fullName>
    </submittedName>
</protein>
<sequence>MLFDSVHTLKKIYNNFTSRQKLSCPSFENGDLILEAELGYVSQIYNMELGQGWKLAHKLNNKVISPQPIEKCNVDLCLKLFQESTLNALDHYLSKDDQFRSFKQTTQVVDILKRFSNCINMNSNTMYVQKREDSLKPIFVNEREQIDFLIKFAEWMKKWETLSQKYGGGLSSETCHATY</sequence>
<dbReference type="OrthoDB" id="6381099at2759"/>
<organism evidence="2">
    <name type="scientific">Lepeophtheirus salmonis</name>
    <name type="common">Salmon louse</name>
    <name type="synonym">Caligus salmonis</name>
    <dbReference type="NCBI Taxonomy" id="72036"/>
    <lineage>
        <taxon>Eukaryota</taxon>
        <taxon>Metazoa</taxon>
        <taxon>Ecdysozoa</taxon>
        <taxon>Arthropoda</taxon>
        <taxon>Crustacea</taxon>
        <taxon>Multicrustacea</taxon>
        <taxon>Hexanauplia</taxon>
        <taxon>Copepoda</taxon>
        <taxon>Siphonostomatoida</taxon>
        <taxon>Caligidae</taxon>
        <taxon>Lepeophtheirus</taxon>
    </lineage>
</organism>
<dbReference type="EMBL" id="HACA01018574">
    <property type="protein sequence ID" value="CDW35935.1"/>
    <property type="molecule type" value="Transcribed_RNA"/>
</dbReference>
<evidence type="ECO:0000313" key="2">
    <source>
        <dbReference type="EMBL" id="CDW35935.1"/>
    </source>
</evidence>
<feature type="domain" description="Transposable element P transposase-like GTP-binding insertion" evidence="1">
    <location>
        <begin position="7"/>
        <end position="127"/>
    </location>
</feature>
<accession>A0A0K2UD24</accession>
<reference evidence="2" key="1">
    <citation type="submission" date="2014-05" db="EMBL/GenBank/DDBJ databases">
        <authorList>
            <person name="Chronopoulou M."/>
        </authorList>
    </citation>
    <scope>NUCLEOTIDE SEQUENCE</scope>
    <source>
        <tissue evidence="2">Whole organism</tissue>
    </source>
</reference>
<name>A0A0K2UD24_LEPSM</name>